<reference evidence="2 3" key="1">
    <citation type="submission" date="2018-09" db="EMBL/GenBank/DDBJ databases">
        <title>Genomic investigation of the strawberry pathogen Phytophthora fragariae indicates pathogenicity is determined by transcriptional variation in three key races.</title>
        <authorList>
            <person name="Adams T.M."/>
            <person name="Armitage A.D."/>
            <person name="Sobczyk M.K."/>
            <person name="Bates H.J."/>
            <person name="Dunwell J.M."/>
            <person name="Nellist C.F."/>
            <person name="Harrison R.J."/>
        </authorList>
    </citation>
    <scope>NUCLEOTIDE SEQUENCE [LARGE SCALE GENOMIC DNA]</scope>
    <source>
        <strain evidence="2 3">SCRP324</strain>
    </source>
</reference>
<accession>A0A6A3MDA1</accession>
<evidence type="ECO:0000256" key="1">
    <source>
        <dbReference type="SAM" id="MobiDB-lite"/>
    </source>
</evidence>
<dbReference type="EMBL" id="QXFU01000544">
    <property type="protein sequence ID" value="KAE9030331.1"/>
    <property type="molecule type" value="Genomic_DNA"/>
</dbReference>
<protein>
    <submittedName>
        <fullName evidence="2">Uncharacterized protein</fullName>
    </submittedName>
</protein>
<comment type="caution">
    <text evidence="2">The sequence shown here is derived from an EMBL/GenBank/DDBJ whole genome shotgun (WGS) entry which is preliminary data.</text>
</comment>
<name>A0A6A3MDA1_9STRA</name>
<feature type="region of interest" description="Disordered" evidence="1">
    <location>
        <begin position="19"/>
        <end position="57"/>
    </location>
</feature>
<evidence type="ECO:0000313" key="3">
    <source>
        <dbReference type="Proteomes" id="UP000435112"/>
    </source>
</evidence>
<sequence length="57" mass="6589">MSDHNSKLLARFQKYLEKEAKEKEAKSDAKDQAQVWWSGSARISRDPDSHSLRPDTD</sequence>
<organism evidence="2 3">
    <name type="scientific">Phytophthora rubi</name>
    <dbReference type="NCBI Taxonomy" id="129364"/>
    <lineage>
        <taxon>Eukaryota</taxon>
        <taxon>Sar</taxon>
        <taxon>Stramenopiles</taxon>
        <taxon>Oomycota</taxon>
        <taxon>Peronosporomycetes</taxon>
        <taxon>Peronosporales</taxon>
        <taxon>Peronosporaceae</taxon>
        <taxon>Phytophthora</taxon>
    </lineage>
</organism>
<dbReference type="Proteomes" id="UP000435112">
    <property type="component" value="Unassembled WGS sequence"/>
</dbReference>
<feature type="compositionally biased region" description="Basic and acidic residues" evidence="1">
    <location>
        <begin position="43"/>
        <end position="57"/>
    </location>
</feature>
<proteinExistence type="predicted"/>
<evidence type="ECO:0000313" key="2">
    <source>
        <dbReference type="EMBL" id="KAE9030331.1"/>
    </source>
</evidence>
<feature type="compositionally biased region" description="Basic and acidic residues" evidence="1">
    <location>
        <begin position="19"/>
        <end position="31"/>
    </location>
</feature>
<dbReference type="AlphaFoldDB" id="A0A6A3MDA1"/>
<gene>
    <name evidence="2" type="ORF">PR002_g9903</name>
</gene>